<keyword evidence="3" id="KW-0050">Antiport</keyword>
<dbReference type="NCBIfam" id="TIGR00797">
    <property type="entry name" value="matE"/>
    <property type="match status" value="1"/>
</dbReference>
<feature type="transmembrane region" description="Helical" evidence="10">
    <location>
        <begin position="35"/>
        <end position="59"/>
    </location>
</feature>
<evidence type="ECO:0000256" key="10">
    <source>
        <dbReference type="SAM" id="Phobius"/>
    </source>
</evidence>
<gene>
    <name evidence="11" type="ORF">N6H18_04350</name>
</gene>
<evidence type="ECO:0000256" key="4">
    <source>
        <dbReference type="ARBA" id="ARBA00022475"/>
    </source>
</evidence>
<dbReference type="InterPro" id="IPR048279">
    <property type="entry name" value="MdtK-like"/>
</dbReference>
<organism evidence="11 12">
    <name type="scientific">Reichenbachiella agarivorans</name>
    <dbReference type="NCBI Taxonomy" id="2979464"/>
    <lineage>
        <taxon>Bacteria</taxon>
        <taxon>Pseudomonadati</taxon>
        <taxon>Bacteroidota</taxon>
        <taxon>Cytophagia</taxon>
        <taxon>Cytophagales</taxon>
        <taxon>Reichenbachiellaceae</taxon>
        <taxon>Reichenbachiella</taxon>
    </lineage>
</organism>
<keyword evidence="12" id="KW-1185">Reference proteome</keyword>
<feature type="transmembrane region" description="Helical" evidence="10">
    <location>
        <begin position="293"/>
        <end position="316"/>
    </location>
</feature>
<dbReference type="InterPro" id="IPR050222">
    <property type="entry name" value="MATE_MdtK"/>
</dbReference>
<feature type="transmembrane region" description="Helical" evidence="10">
    <location>
        <begin position="378"/>
        <end position="400"/>
    </location>
</feature>
<evidence type="ECO:0000313" key="11">
    <source>
        <dbReference type="EMBL" id="UXP33185.1"/>
    </source>
</evidence>
<dbReference type="PIRSF" id="PIRSF006603">
    <property type="entry name" value="DinF"/>
    <property type="match status" value="1"/>
</dbReference>
<name>A0ABY6CRP3_9BACT</name>
<evidence type="ECO:0000313" key="12">
    <source>
        <dbReference type="Proteomes" id="UP001065174"/>
    </source>
</evidence>
<evidence type="ECO:0000256" key="6">
    <source>
        <dbReference type="ARBA" id="ARBA00022989"/>
    </source>
</evidence>
<comment type="subcellular location">
    <subcellularLocation>
        <location evidence="1">Cell membrane</location>
        <topology evidence="1">Multi-pass membrane protein</topology>
    </subcellularLocation>
</comment>
<evidence type="ECO:0000256" key="3">
    <source>
        <dbReference type="ARBA" id="ARBA00022449"/>
    </source>
</evidence>
<dbReference type="PANTHER" id="PTHR43298:SF2">
    <property type="entry name" value="FMN_FAD EXPORTER YEEO-RELATED"/>
    <property type="match status" value="1"/>
</dbReference>
<keyword evidence="7" id="KW-0406">Ion transport</keyword>
<evidence type="ECO:0000256" key="9">
    <source>
        <dbReference type="ARBA" id="ARBA00031636"/>
    </source>
</evidence>
<proteinExistence type="predicted"/>
<dbReference type="EMBL" id="CP106679">
    <property type="protein sequence ID" value="UXP33185.1"/>
    <property type="molecule type" value="Genomic_DNA"/>
</dbReference>
<dbReference type="CDD" id="cd13139">
    <property type="entry name" value="MATE_like_14"/>
    <property type="match status" value="1"/>
</dbReference>
<feature type="transmembrane region" description="Helical" evidence="10">
    <location>
        <begin position="79"/>
        <end position="100"/>
    </location>
</feature>
<evidence type="ECO:0000256" key="7">
    <source>
        <dbReference type="ARBA" id="ARBA00023065"/>
    </source>
</evidence>
<keyword evidence="2" id="KW-0813">Transport</keyword>
<dbReference type="PANTHER" id="PTHR43298">
    <property type="entry name" value="MULTIDRUG RESISTANCE PROTEIN NORM-RELATED"/>
    <property type="match status" value="1"/>
</dbReference>
<evidence type="ECO:0000256" key="8">
    <source>
        <dbReference type="ARBA" id="ARBA00023136"/>
    </source>
</evidence>
<feature type="transmembrane region" description="Helical" evidence="10">
    <location>
        <begin position="337"/>
        <end position="358"/>
    </location>
</feature>
<keyword evidence="4" id="KW-1003">Cell membrane</keyword>
<evidence type="ECO:0000256" key="2">
    <source>
        <dbReference type="ARBA" id="ARBA00022448"/>
    </source>
</evidence>
<dbReference type="Pfam" id="PF01554">
    <property type="entry name" value="MatE"/>
    <property type="match status" value="2"/>
</dbReference>
<dbReference type="RefSeq" id="WP_262310614.1">
    <property type="nucleotide sequence ID" value="NZ_CP106679.1"/>
</dbReference>
<keyword evidence="8 10" id="KW-0472">Membrane</keyword>
<feature type="transmembrane region" description="Helical" evidence="10">
    <location>
        <begin position="218"/>
        <end position="239"/>
    </location>
</feature>
<evidence type="ECO:0000256" key="5">
    <source>
        <dbReference type="ARBA" id="ARBA00022692"/>
    </source>
</evidence>
<evidence type="ECO:0000256" key="1">
    <source>
        <dbReference type="ARBA" id="ARBA00004651"/>
    </source>
</evidence>
<feature type="transmembrane region" description="Helical" evidence="10">
    <location>
        <begin position="154"/>
        <end position="175"/>
    </location>
</feature>
<dbReference type="Proteomes" id="UP001065174">
    <property type="component" value="Chromosome"/>
</dbReference>
<feature type="transmembrane region" description="Helical" evidence="10">
    <location>
        <begin position="438"/>
        <end position="458"/>
    </location>
</feature>
<dbReference type="InterPro" id="IPR002528">
    <property type="entry name" value="MATE_fam"/>
</dbReference>
<keyword evidence="6 10" id="KW-1133">Transmembrane helix</keyword>
<feature type="transmembrane region" description="Helical" evidence="10">
    <location>
        <begin position="260"/>
        <end position="281"/>
    </location>
</feature>
<feature type="transmembrane region" description="Helical" evidence="10">
    <location>
        <begin position="412"/>
        <end position="432"/>
    </location>
</feature>
<reference evidence="11" key="1">
    <citation type="submission" date="2022-09" db="EMBL/GenBank/DDBJ databases">
        <title>Comparative genomics and taxonomic characterization of three novel marine species of genus Reichenbachiella exhibiting antioxidant and polysaccharide degradation activities.</title>
        <authorList>
            <person name="Muhammad N."/>
            <person name="Lee Y.-J."/>
            <person name="Ko J."/>
            <person name="Kim S.-G."/>
        </authorList>
    </citation>
    <scope>NUCLEOTIDE SEQUENCE</scope>
    <source>
        <strain evidence="11">BKB1-1</strain>
    </source>
</reference>
<keyword evidence="5 10" id="KW-0812">Transmembrane</keyword>
<feature type="transmembrane region" description="Helical" evidence="10">
    <location>
        <begin position="187"/>
        <end position="206"/>
    </location>
</feature>
<accession>A0ABY6CRP3</accession>
<feature type="transmembrane region" description="Helical" evidence="10">
    <location>
        <begin position="112"/>
        <end position="134"/>
    </location>
</feature>
<protein>
    <recommendedName>
        <fullName evidence="9">Multidrug-efflux transporter</fullName>
    </recommendedName>
</protein>
<sequence length="468" mass="50815">MTQFSSKINKAYKYFLQALKGEETEFTSGSINKAIFLLSVPMVLEMVMESLFAVVDVYYVGKVSVDAVATVGLTESVMMIVYSVAIGLSMAATAVVSRRVGEKQYKRAGNAAFQAILIATIFSVIISVFGIIYAEDILRLMGGSEQLIANGFGYTKVMLGGNLCIMLLFLINAIYRGAGDASMAMRSLWIANGLNLILDPLFIFGFGPVPAMGVEGAAIATTIGRSMGVFYQVVGLLGGKRIITIGIENLKFKWKTIRNIFKIALGGMGQFLIESASWLFLVRIISEFGSSALAGYTIAFRIIVFTILPSWGMANAAATLVGQNLGANKPERAEQSVWITAHINTGFLFAVSILFFIMAPEFVGIFSMDAEVIDYGSLALRIICLGYITFAYGMVISQGFNGAGDTKTPTILNIIFFWCVQIPLAYTLAFVLDMGFMGAIISVAVSFALHASACVFWFRKGRWKLVKV</sequence>